<keyword evidence="2" id="KW-0479">Metal-binding</keyword>
<dbReference type="GO" id="GO:0000298">
    <property type="term" value="F:endopolyphosphatase activity"/>
    <property type="evidence" value="ECO:0007669"/>
    <property type="project" value="TreeGrafter"/>
</dbReference>
<dbReference type="InterPro" id="IPR015797">
    <property type="entry name" value="NUDIX_hydrolase-like_dom_sf"/>
</dbReference>
<dbReference type="GO" id="GO:1901911">
    <property type="term" value="P:adenosine 5'-(hexahydrogen pentaphosphate) catabolic process"/>
    <property type="evidence" value="ECO:0007669"/>
    <property type="project" value="TreeGrafter"/>
</dbReference>
<reference evidence="6 7" key="1">
    <citation type="submission" date="2016-10" db="EMBL/GenBank/DDBJ databases">
        <authorList>
            <person name="de Groot N.N."/>
        </authorList>
    </citation>
    <scope>NUCLEOTIDE SEQUENCE [LARGE SCALE GENOMIC DNA]</scope>
    <source>
        <strain evidence="6 7">U95</strain>
    </source>
</reference>
<dbReference type="GO" id="GO:0071543">
    <property type="term" value="P:diphosphoinositol polyphosphate metabolic process"/>
    <property type="evidence" value="ECO:0007669"/>
    <property type="project" value="TreeGrafter"/>
</dbReference>
<dbReference type="CDD" id="cd04666">
    <property type="entry name" value="NUDIX_DIPP2_like_Nudt4"/>
    <property type="match status" value="1"/>
</dbReference>
<name>A0A1G5PVF6_9RHOB</name>
<evidence type="ECO:0000313" key="6">
    <source>
        <dbReference type="EMBL" id="SCZ53216.1"/>
    </source>
</evidence>
<dbReference type="InterPro" id="IPR047198">
    <property type="entry name" value="DDP-like_NUDIX"/>
</dbReference>
<dbReference type="OrthoDB" id="7066910at2"/>
<feature type="domain" description="Nudix hydrolase" evidence="5">
    <location>
        <begin position="20"/>
        <end position="152"/>
    </location>
</feature>
<dbReference type="InterPro" id="IPR000086">
    <property type="entry name" value="NUDIX_hydrolase_dom"/>
</dbReference>
<proteinExistence type="predicted"/>
<organism evidence="6 7">
    <name type="scientific">Epibacterium ulvae</name>
    <dbReference type="NCBI Taxonomy" id="1156985"/>
    <lineage>
        <taxon>Bacteria</taxon>
        <taxon>Pseudomonadati</taxon>
        <taxon>Pseudomonadota</taxon>
        <taxon>Alphaproteobacteria</taxon>
        <taxon>Rhodobacterales</taxon>
        <taxon>Roseobacteraceae</taxon>
        <taxon>Epibacterium</taxon>
    </lineage>
</organism>
<dbReference type="GO" id="GO:0005737">
    <property type="term" value="C:cytoplasm"/>
    <property type="evidence" value="ECO:0007669"/>
    <property type="project" value="TreeGrafter"/>
</dbReference>
<dbReference type="PROSITE" id="PS51462">
    <property type="entry name" value="NUDIX"/>
    <property type="match status" value="1"/>
</dbReference>
<dbReference type="GO" id="GO:1901909">
    <property type="term" value="P:diadenosine hexaphosphate catabolic process"/>
    <property type="evidence" value="ECO:0007669"/>
    <property type="project" value="TreeGrafter"/>
</dbReference>
<evidence type="ECO:0000313" key="7">
    <source>
        <dbReference type="Proteomes" id="UP000198767"/>
    </source>
</evidence>
<dbReference type="Gene3D" id="3.90.79.10">
    <property type="entry name" value="Nucleoside Triphosphate Pyrophosphohydrolase"/>
    <property type="match status" value="1"/>
</dbReference>
<dbReference type="AlphaFoldDB" id="A0A1G5PVF6"/>
<sequence>MIHTLNGVWEEYLRPMIFRPRRLQTAALCLRQNGGDKEVLLITSRDTGRWIIPKGWPMNGKTCAEAALQEAWEEAGVTESSITSTPLGTYNYDKRLKHGAIEPVTVLIYEVQVGHLADEFPEVSERKRAWFTPVKAATLVAEPELQAVLRAL</sequence>
<evidence type="ECO:0000256" key="3">
    <source>
        <dbReference type="ARBA" id="ARBA00022801"/>
    </source>
</evidence>
<evidence type="ECO:0000259" key="5">
    <source>
        <dbReference type="PROSITE" id="PS51462"/>
    </source>
</evidence>
<dbReference type="SUPFAM" id="SSF55811">
    <property type="entry name" value="Nudix"/>
    <property type="match status" value="1"/>
</dbReference>
<dbReference type="Proteomes" id="UP000198767">
    <property type="component" value="Unassembled WGS sequence"/>
</dbReference>
<dbReference type="GO" id="GO:1901907">
    <property type="term" value="P:diadenosine pentaphosphate catabolic process"/>
    <property type="evidence" value="ECO:0007669"/>
    <property type="project" value="TreeGrafter"/>
</dbReference>
<dbReference type="GO" id="GO:0046872">
    <property type="term" value="F:metal ion binding"/>
    <property type="evidence" value="ECO:0007669"/>
    <property type="project" value="UniProtKB-KW"/>
</dbReference>
<dbReference type="Pfam" id="PF00293">
    <property type="entry name" value="NUDIX"/>
    <property type="match status" value="1"/>
</dbReference>
<dbReference type="RefSeq" id="WP_090216033.1">
    <property type="nucleotide sequence ID" value="NZ_CANMPF010000001.1"/>
</dbReference>
<protein>
    <submittedName>
        <fullName evidence="6">8-oxo-dGTP pyrophosphatase MutT, NUDIX family</fullName>
    </submittedName>
</protein>
<dbReference type="GO" id="GO:0034431">
    <property type="term" value="F:bis(5'-adenosyl)-hexaphosphatase activity"/>
    <property type="evidence" value="ECO:0007669"/>
    <property type="project" value="TreeGrafter"/>
</dbReference>
<keyword evidence="7" id="KW-1185">Reference proteome</keyword>
<evidence type="ECO:0000256" key="1">
    <source>
        <dbReference type="ARBA" id="ARBA00001946"/>
    </source>
</evidence>
<evidence type="ECO:0000256" key="2">
    <source>
        <dbReference type="ARBA" id="ARBA00022723"/>
    </source>
</evidence>
<dbReference type="EMBL" id="FMWG01000002">
    <property type="protein sequence ID" value="SCZ53216.1"/>
    <property type="molecule type" value="Genomic_DNA"/>
</dbReference>
<dbReference type="GO" id="GO:0008486">
    <property type="term" value="F:diphosphoinositol-polyphosphate diphosphatase activity"/>
    <property type="evidence" value="ECO:0007669"/>
    <property type="project" value="TreeGrafter"/>
</dbReference>
<gene>
    <name evidence="6" type="ORF">SAMN04488118_102106</name>
</gene>
<dbReference type="PANTHER" id="PTHR12629">
    <property type="entry name" value="DIPHOSPHOINOSITOL POLYPHOSPHATE PHOSPHOHYDROLASE"/>
    <property type="match status" value="1"/>
</dbReference>
<dbReference type="PANTHER" id="PTHR12629:SF0">
    <property type="entry name" value="DIPHOSPHOINOSITOL-POLYPHOSPHATE DIPHOSPHATASE"/>
    <property type="match status" value="1"/>
</dbReference>
<comment type="cofactor">
    <cofactor evidence="1">
        <name>Mg(2+)</name>
        <dbReference type="ChEBI" id="CHEBI:18420"/>
    </cofactor>
</comment>
<keyword evidence="4" id="KW-0460">Magnesium</keyword>
<dbReference type="GO" id="GO:0034432">
    <property type="term" value="F:bis(5'-adenosyl)-pentaphosphatase activity"/>
    <property type="evidence" value="ECO:0007669"/>
    <property type="project" value="TreeGrafter"/>
</dbReference>
<accession>A0A1G5PVF6</accession>
<dbReference type="STRING" id="1156985.SAMN04488118_102106"/>
<keyword evidence="3" id="KW-0378">Hydrolase</keyword>
<evidence type="ECO:0000256" key="4">
    <source>
        <dbReference type="ARBA" id="ARBA00022842"/>
    </source>
</evidence>